<dbReference type="Proteomes" id="UP000683507">
    <property type="component" value="Chromosome"/>
</dbReference>
<gene>
    <name evidence="7" type="ORF">CRYO30217_02311</name>
</gene>
<comment type="subcellular location">
    <subcellularLocation>
        <location evidence="1">Membrane</location>
        <topology evidence="1">Multi-pass membrane protein</topology>
    </subcellularLocation>
</comment>
<organism evidence="7 8">
    <name type="scientific">Parvicella tangerina</name>
    <dbReference type="NCBI Taxonomy" id="2829795"/>
    <lineage>
        <taxon>Bacteria</taxon>
        <taxon>Pseudomonadati</taxon>
        <taxon>Bacteroidota</taxon>
        <taxon>Flavobacteriia</taxon>
        <taxon>Flavobacteriales</taxon>
        <taxon>Parvicellaceae</taxon>
        <taxon>Parvicella</taxon>
    </lineage>
</organism>
<evidence type="ECO:0000256" key="2">
    <source>
        <dbReference type="ARBA" id="ARBA00008816"/>
    </source>
</evidence>
<dbReference type="CDD" id="cd01610">
    <property type="entry name" value="PAP2_like"/>
    <property type="match status" value="1"/>
</dbReference>
<keyword evidence="5" id="KW-0472">Membrane</keyword>
<evidence type="ECO:0000256" key="5">
    <source>
        <dbReference type="ARBA" id="ARBA00023136"/>
    </source>
</evidence>
<protein>
    <recommendedName>
        <fullName evidence="6">Phosphatidic acid phosphatase type 2/haloperoxidase domain-containing protein</fullName>
    </recommendedName>
</protein>
<evidence type="ECO:0000256" key="4">
    <source>
        <dbReference type="ARBA" id="ARBA00022989"/>
    </source>
</evidence>
<keyword evidence="8" id="KW-1185">Reference proteome</keyword>
<keyword evidence="4" id="KW-1133">Transmembrane helix</keyword>
<dbReference type="InterPro" id="IPR000326">
    <property type="entry name" value="PAP2/HPO"/>
</dbReference>
<proteinExistence type="inferred from homology"/>
<accession>A0A916JNI2</accession>
<dbReference type="SUPFAM" id="SSF48317">
    <property type="entry name" value="Acid phosphatase/Vanadium-dependent haloperoxidase"/>
    <property type="match status" value="1"/>
</dbReference>
<dbReference type="GO" id="GO:0008195">
    <property type="term" value="F:phosphatidate phosphatase activity"/>
    <property type="evidence" value="ECO:0007669"/>
    <property type="project" value="TreeGrafter"/>
</dbReference>
<sequence length="280" mass="30455">MKSAALTIIGIMLIWSGIAQSPMPFQLTAKKEAWVTGSALPVVATSFVLGKKLQPLTAAEISLLDANDINRLDRFTVNNFSEKVIKRSDITLNTMLGLGLASNFIVPAIFSSSDPYGRQLGTLGMIWFETNLVNYALTEIVKTSVKRSRPFLFGDQAPDELRFGTDARKSFFSGHASFTAANSFYVANIITSYQKGNKWNPVIWGAASLPPLLVAFQRVRAGKHFPTDVAVGYIVGAACGILIPKLHEVQLSVKSTSQVGGQKTHGMKLSVNLLNVKMVF</sequence>
<comment type="similarity">
    <text evidence="2">Belongs to the PA-phosphatase related phosphoesterase family.</text>
</comment>
<dbReference type="InterPro" id="IPR043216">
    <property type="entry name" value="PAP-like"/>
</dbReference>
<dbReference type="GO" id="GO:0006644">
    <property type="term" value="P:phospholipid metabolic process"/>
    <property type="evidence" value="ECO:0007669"/>
    <property type="project" value="InterPro"/>
</dbReference>
<evidence type="ECO:0000256" key="3">
    <source>
        <dbReference type="ARBA" id="ARBA00022692"/>
    </source>
</evidence>
<dbReference type="SMART" id="SM00014">
    <property type="entry name" value="acidPPc"/>
    <property type="match status" value="1"/>
</dbReference>
<dbReference type="PANTHER" id="PTHR10165:SF35">
    <property type="entry name" value="RE23632P"/>
    <property type="match status" value="1"/>
</dbReference>
<reference evidence="7" key="1">
    <citation type="submission" date="2021-04" db="EMBL/GenBank/DDBJ databases">
        <authorList>
            <person name="Rodrigo-Torres L."/>
            <person name="Arahal R. D."/>
            <person name="Lucena T."/>
        </authorList>
    </citation>
    <scope>NUCLEOTIDE SEQUENCE</scope>
    <source>
        <strain evidence="7">AS29M-1</strain>
    </source>
</reference>
<dbReference type="GO" id="GO:0016020">
    <property type="term" value="C:membrane"/>
    <property type="evidence" value="ECO:0007669"/>
    <property type="project" value="UniProtKB-SubCell"/>
</dbReference>
<dbReference type="InterPro" id="IPR036938">
    <property type="entry name" value="PAP2/HPO_sf"/>
</dbReference>
<evidence type="ECO:0000313" key="7">
    <source>
        <dbReference type="EMBL" id="CAG5083855.1"/>
    </source>
</evidence>
<evidence type="ECO:0000259" key="6">
    <source>
        <dbReference type="SMART" id="SM00014"/>
    </source>
</evidence>
<name>A0A916JNI2_9FLAO</name>
<evidence type="ECO:0000313" key="8">
    <source>
        <dbReference type="Proteomes" id="UP000683507"/>
    </source>
</evidence>
<dbReference type="AlphaFoldDB" id="A0A916JNI2"/>
<evidence type="ECO:0000256" key="1">
    <source>
        <dbReference type="ARBA" id="ARBA00004141"/>
    </source>
</evidence>
<dbReference type="PANTHER" id="PTHR10165">
    <property type="entry name" value="LIPID PHOSPHATE PHOSPHATASE"/>
    <property type="match status" value="1"/>
</dbReference>
<dbReference type="RefSeq" id="WP_258542542.1">
    <property type="nucleotide sequence ID" value="NZ_OU015584.1"/>
</dbReference>
<dbReference type="KEGG" id="ptan:CRYO30217_02311"/>
<feature type="domain" description="Phosphatidic acid phosphatase type 2/haloperoxidase" evidence="6">
    <location>
        <begin position="123"/>
        <end position="244"/>
    </location>
</feature>
<dbReference type="GO" id="GO:0046839">
    <property type="term" value="P:phospholipid dephosphorylation"/>
    <property type="evidence" value="ECO:0007669"/>
    <property type="project" value="TreeGrafter"/>
</dbReference>
<dbReference type="Gene3D" id="1.20.144.10">
    <property type="entry name" value="Phosphatidic acid phosphatase type 2/haloperoxidase"/>
    <property type="match status" value="1"/>
</dbReference>
<keyword evidence="3" id="KW-0812">Transmembrane</keyword>
<dbReference type="EMBL" id="OU015584">
    <property type="protein sequence ID" value="CAG5083855.1"/>
    <property type="molecule type" value="Genomic_DNA"/>
</dbReference>
<dbReference type="Pfam" id="PF01569">
    <property type="entry name" value="PAP2"/>
    <property type="match status" value="1"/>
</dbReference>